<evidence type="ECO:0000256" key="5">
    <source>
        <dbReference type="ARBA" id="ARBA00023004"/>
    </source>
</evidence>
<keyword evidence="8" id="KW-1185">Reference proteome</keyword>
<dbReference type="AlphaFoldDB" id="A0A0G2E4Y4"/>
<dbReference type="InterPro" id="IPR034812">
    <property type="entry name" value="Ppo-like_N"/>
</dbReference>
<dbReference type="Proteomes" id="UP000053317">
    <property type="component" value="Unassembled WGS sequence"/>
</dbReference>
<name>A0A0G2E4Y4_PHACM</name>
<dbReference type="InterPro" id="IPR037120">
    <property type="entry name" value="Haem_peroxidase_sf_animal"/>
</dbReference>
<keyword evidence="3" id="KW-0223">Dioxygenase</keyword>
<evidence type="ECO:0000313" key="7">
    <source>
        <dbReference type="EMBL" id="KKY17381.1"/>
    </source>
</evidence>
<evidence type="ECO:0000256" key="6">
    <source>
        <dbReference type="PIRSR" id="PIRSR619791-2"/>
    </source>
</evidence>
<protein>
    <submittedName>
        <fullName evidence="7">Putative fatty acid oxygenase</fullName>
    </submittedName>
</protein>
<keyword evidence="4" id="KW-0560">Oxidoreductase</keyword>
<proteinExistence type="predicted"/>
<evidence type="ECO:0000256" key="4">
    <source>
        <dbReference type="ARBA" id="ARBA00023002"/>
    </source>
</evidence>
<dbReference type="GO" id="GO:0020037">
    <property type="term" value="F:heme binding"/>
    <property type="evidence" value="ECO:0007669"/>
    <property type="project" value="InterPro"/>
</dbReference>
<reference evidence="7 8" key="2">
    <citation type="submission" date="2015-05" db="EMBL/GenBank/DDBJ databases">
        <authorList>
            <person name="Morales-Cruz A."/>
            <person name="Amrine K.C."/>
            <person name="Cantu D."/>
        </authorList>
    </citation>
    <scope>NUCLEOTIDE SEQUENCE [LARGE SCALE GENOMIC DNA]</scope>
    <source>
        <strain evidence="7">UCRPC4</strain>
    </source>
</reference>
<keyword evidence="5 6" id="KW-0408">Iron</keyword>
<evidence type="ECO:0000256" key="3">
    <source>
        <dbReference type="ARBA" id="ARBA00022964"/>
    </source>
</evidence>
<dbReference type="SUPFAM" id="SSF48113">
    <property type="entry name" value="Heme-dependent peroxidases"/>
    <property type="match status" value="1"/>
</dbReference>
<dbReference type="GO" id="GO:0051213">
    <property type="term" value="F:dioxygenase activity"/>
    <property type="evidence" value="ECO:0007669"/>
    <property type="project" value="UniProtKB-KW"/>
</dbReference>
<dbReference type="OrthoDB" id="823504at2759"/>
<dbReference type="Gene3D" id="1.10.630.10">
    <property type="entry name" value="Cytochrome P450"/>
    <property type="match status" value="1"/>
</dbReference>
<dbReference type="GO" id="GO:0004601">
    <property type="term" value="F:peroxidase activity"/>
    <property type="evidence" value="ECO:0007669"/>
    <property type="project" value="InterPro"/>
</dbReference>
<reference evidence="7 8" key="1">
    <citation type="submission" date="2015-05" db="EMBL/GenBank/DDBJ databases">
        <title>Distinctive expansion of gene families associated with plant cell wall degradation and secondary metabolism in the genomes of grapevine trunk pathogens.</title>
        <authorList>
            <person name="Lawrence D.P."/>
            <person name="Travadon R."/>
            <person name="Rolshausen P.E."/>
            <person name="Baumgartner K."/>
        </authorList>
    </citation>
    <scope>NUCLEOTIDE SEQUENCE [LARGE SCALE GENOMIC DNA]</scope>
    <source>
        <strain evidence="7">UCRPC4</strain>
    </source>
</reference>
<evidence type="ECO:0000256" key="2">
    <source>
        <dbReference type="ARBA" id="ARBA00022723"/>
    </source>
</evidence>
<keyword evidence="1 6" id="KW-0349">Heme</keyword>
<organism evidence="7 8">
    <name type="scientific">Phaeomoniella chlamydospora</name>
    <name type="common">Phaeoacremonium chlamydosporum</name>
    <dbReference type="NCBI Taxonomy" id="158046"/>
    <lineage>
        <taxon>Eukaryota</taxon>
        <taxon>Fungi</taxon>
        <taxon>Dikarya</taxon>
        <taxon>Ascomycota</taxon>
        <taxon>Pezizomycotina</taxon>
        <taxon>Eurotiomycetes</taxon>
        <taxon>Chaetothyriomycetidae</taxon>
        <taxon>Phaeomoniellales</taxon>
        <taxon>Phaeomoniellaceae</taxon>
        <taxon>Phaeomoniella</taxon>
    </lineage>
</organism>
<dbReference type="PANTHER" id="PTHR11903">
    <property type="entry name" value="PROSTAGLANDIN G/H SYNTHASE"/>
    <property type="match status" value="1"/>
</dbReference>
<comment type="caution">
    <text evidence="7">The sequence shown here is derived from an EMBL/GenBank/DDBJ whole genome shotgun (WGS) entry which is preliminary data.</text>
</comment>
<dbReference type="Gene3D" id="1.10.640.10">
    <property type="entry name" value="Haem peroxidase domain superfamily, animal type"/>
    <property type="match status" value="1"/>
</dbReference>
<dbReference type="GO" id="GO:0006979">
    <property type="term" value="P:response to oxidative stress"/>
    <property type="evidence" value="ECO:0007669"/>
    <property type="project" value="InterPro"/>
</dbReference>
<dbReference type="PRINTS" id="PR00457">
    <property type="entry name" value="ANPEROXIDASE"/>
</dbReference>
<dbReference type="PANTHER" id="PTHR11903:SF37">
    <property type="entry name" value="PSI-PRODUCING OXYGENASE A"/>
    <property type="match status" value="1"/>
</dbReference>
<dbReference type="GO" id="GO:0004497">
    <property type="term" value="F:monooxygenase activity"/>
    <property type="evidence" value="ECO:0007669"/>
    <property type="project" value="InterPro"/>
</dbReference>
<dbReference type="CDD" id="cd20612">
    <property type="entry name" value="CYP_LDS-like_C"/>
    <property type="match status" value="1"/>
</dbReference>
<accession>A0A0G2E4Y4</accession>
<dbReference type="PROSITE" id="PS50292">
    <property type="entry name" value="PEROXIDASE_3"/>
    <property type="match status" value="1"/>
</dbReference>
<dbReference type="GO" id="GO:0016705">
    <property type="term" value="F:oxidoreductase activity, acting on paired donors, with incorporation or reduction of molecular oxygen"/>
    <property type="evidence" value="ECO:0007669"/>
    <property type="project" value="InterPro"/>
</dbReference>
<dbReference type="InterPro" id="IPR036396">
    <property type="entry name" value="Cyt_P450_sf"/>
</dbReference>
<gene>
    <name evidence="7" type="ORF">UCRPC4_g05625</name>
</gene>
<dbReference type="SUPFAM" id="SSF48264">
    <property type="entry name" value="Cytochrome P450"/>
    <property type="match status" value="1"/>
</dbReference>
<dbReference type="InterPro" id="IPR019791">
    <property type="entry name" value="Haem_peroxidase_animal"/>
</dbReference>
<dbReference type="InterPro" id="IPR050783">
    <property type="entry name" value="Oxylipin_biosynth_metab"/>
</dbReference>
<evidence type="ECO:0000256" key="1">
    <source>
        <dbReference type="ARBA" id="ARBA00022617"/>
    </source>
</evidence>
<sequence length="1050" mass="118323">MGRPKHFIRELFHELTTEGKYVADDVHIINSILDDEFRSGGLINDRDYLMEKIIQFASRRSPHSNFLKEISGTFIRGLWNNLEHPPLSYLGDENRYRTADGSNNNPQYPSLGKAGSYYARTVTPMVDQPAVLPDPGLIFDTIFARKTVAREHPCGISSVLFYLASIIIHDLFRTDDMDPCKHKTSAYLDLAPLYGSSEKEQHSVRTMKDGLLKPDAFAEIRLLAFPPGVCALLICFNRFHNYVAQQLATINEGGRFTKPEGRADDARFQAATQKYDNDLFQTARLVTCGLYVNIILHDYVRTILNLNRTTSSWTLDPRASVTELLDEWGTPKGIGNEVSVEFNLVYRWHSAISARDEEWTNNVYRELFGGKDPQTLTLSEMQEGLREWAHGLPRDPGERVFGDLIRTTSGSFDDAELVNILADSTEDIAGAFGPRNVPVVMKAVECLGMEQARAWKVATLNEFRSFFKLEPYRSFAEISSDKDVQDSLEALYGLPDYVELYPGLVAEDAKKPMTPGSGLCPGFTVSRTILADAVALTRGDRFYTTDYTPANLTSWGFNQVKPDPKIAGGGVIYKLLMRAFPNYYKGNSVYAMFPLVVPEENRDILTDLKKVDEYDFERPKLSPFPKVVSSWSGVTDVLSRPEQFAVPWGPHTFYLTGHDYMLSSDKPEAAEQKAELHEATYGPCRGMQEIRHYYETVTKQLIENSMKKLRNTYQLDAVRDVGNPSHAMFVANVFKIPITEPDHDPSLTATELYEILGAMFAYVFLDLDAANNFFLRQTTSYYTRKLSKIIRAVVSGVTFRNVVTLGTDPRSKVFDNPILQSYGIHMIKRLLDSGRSVDEIVGEIIPSAAAAVATQGQGFAQMLDLYLSDEYKEHWSEIRRHALSDDPRDFEILKRYALEAYRLATPAQGLLRNVVVDKAEITDGTKTLTVHKGDQVYVNFESAGLDESVFDDPKLIKLDRPYDAYIHHGYGTHECLGRPIVEVAMAAQLRVFGRMRNLRRVGGPAGHLKCHKVLGLFKAYMKEDWSHHTITDTITKTDTITGHTAIINGC</sequence>
<dbReference type="GO" id="GO:0006631">
    <property type="term" value="P:fatty acid metabolic process"/>
    <property type="evidence" value="ECO:0007669"/>
    <property type="project" value="UniProtKB-ARBA"/>
</dbReference>
<dbReference type="CDD" id="cd09817">
    <property type="entry name" value="linoleate_diol_synthase_like"/>
    <property type="match status" value="1"/>
</dbReference>
<evidence type="ECO:0000313" key="8">
    <source>
        <dbReference type="Proteomes" id="UP000053317"/>
    </source>
</evidence>
<feature type="binding site" description="axial binding residue" evidence="6">
    <location>
        <position position="349"/>
    </location>
    <ligand>
        <name>heme b</name>
        <dbReference type="ChEBI" id="CHEBI:60344"/>
    </ligand>
    <ligandPart>
        <name>Fe</name>
        <dbReference type="ChEBI" id="CHEBI:18248"/>
    </ligandPart>
</feature>
<dbReference type="InterPro" id="IPR010255">
    <property type="entry name" value="Haem_peroxidase_sf"/>
</dbReference>
<dbReference type="Pfam" id="PF03098">
    <property type="entry name" value="An_peroxidase"/>
    <property type="match status" value="1"/>
</dbReference>
<dbReference type="GO" id="GO:0005506">
    <property type="term" value="F:iron ion binding"/>
    <property type="evidence" value="ECO:0007669"/>
    <property type="project" value="InterPro"/>
</dbReference>
<dbReference type="EMBL" id="LCWF01000147">
    <property type="protein sequence ID" value="KKY17381.1"/>
    <property type="molecule type" value="Genomic_DNA"/>
</dbReference>
<keyword evidence="2 6" id="KW-0479">Metal-binding</keyword>